<dbReference type="Gene3D" id="3.30.160.60">
    <property type="entry name" value="Classic Zinc Finger"/>
    <property type="match status" value="1"/>
</dbReference>
<sequence>MDQSNPQICRYCGNVLKSKSSLRQYEMSHTGTGKGYTCCDKVYFSKANLNRHRCNNFVNHLLNYICQKV</sequence>
<dbReference type="AlphaFoldDB" id="A0A9D4GHL4"/>
<comment type="caution">
    <text evidence="1">The sequence shown here is derived from an EMBL/GenBank/DDBJ whole genome shotgun (WGS) entry which is preliminary data.</text>
</comment>
<organism evidence="1 2">
    <name type="scientific">Dreissena polymorpha</name>
    <name type="common">Zebra mussel</name>
    <name type="synonym">Mytilus polymorpha</name>
    <dbReference type="NCBI Taxonomy" id="45954"/>
    <lineage>
        <taxon>Eukaryota</taxon>
        <taxon>Metazoa</taxon>
        <taxon>Spiralia</taxon>
        <taxon>Lophotrochozoa</taxon>
        <taxon>Mollusca</taxon>
        <taxon>Bivalvia</taxon>
        <taxon>Autobranchia</taxon>
        <taxon>Heteroconchia</taxon>
        <taxon>Euheterodonta</taxon>
        <taxon>Imparidentia</taxon>
        <taxon>Neoheterodontei</taxon>
        <taxon>Myida</taxon>
        <taxon>Dreissenoidea</taxon>
        <taxon>Dreissenidae</taxon>
        <taxon>Dreissena</taxon>
    </lineage>
</organism>
<evidence type="ECO:0000313" key="2">
    <source>
        <dbReference type="Proteomes" id="UP000828390"/>
    </source>
</evidence>
<dbReference type="EMBL" id="JAIWYP010000006">
    <property type="protein sequence ID" value="KAH3815636.1"/>
    <property type="molecule type" value="Genomic_DNA"/>
</dbReference>
<protein>
    <recommendedName>
        <fullName evidence="3">C2H2-type domain-containing protein</fullName>
    </recommendedName>
</protein>
<accession>A0A9D4GHL4</accession>
<reference evidence="1" key="1">
    <citation type="journal article" date="2019" name="bioRxiv">
        <title>The Genome of the Zebra Mussel, Dreissena polymorpha: A Resource for Invasive Species Research.</title>
        <authorList>
            <person name="McCartney M.A."/>
            <person name="Auch B."/>
            <person name="Kono T."/>
            <person name="Mallez S."/>
            <person name="Zhang Y."/>
            <person name="Obille A."/>
            <person name="Becker A."/>
            <person name="Abrahante J.E."/>
            <person name="Garbe J."/>
            <person name="Badalamenti J.P."/>
            <person name="Herman A."/>
            <person name="Mangelson H."/>
            <person name="Liachko I."/>
            <person name="Sullivan S."/>
            <person name="Sone E.D."/>
            <person name="Koren S."/>
            <person name="Silverstein K.A.T."/>
            <person name="Beckman K.B."/>
            <person name="Gohl D.M."/>
        </authorList>
    </citation>
    <scope>NUCLEOTIDE SEQUENCE</scope>
    <source>
        <strain evidence="1">Duluth1</strain>
        <tissue evidence="1">Whole animal</tissue>
    </source>
</reference>
<dbReference type="InterPro" id="IPR036236">
    <property type="entry name" value="Znf_C2H2_sf"/>
</dbReference>
<keyword evidence="2" id="KW-1185">Reference proteome</keyword>
<dbReference type="Proteomes" id="UP000828390">
    <property type="component" value="Unassembled WGS sequence"/>
</dbReference>
<dbReference type="SUPFAM" id="SSF57667">
    <property type="entry name" value="beta-beta-alpha zinc fingers"/>
    <property type="match status" value="1"/>
</dbReference>
<gene>
    <name evidence="1" type="ORF">DPMN_144164</name>
</gene>
<proteinExistence type="predicted"/>
<evidence type="ECO:0008006" key="3">
    <source>
        <dbReference type="Google" id="ProtNLM"/>
    </source>
</evidence>
<reference evidence="1" key="2">
    <citation type="submission" date="2020-11" db="EMBL/GenBank/DDBJ databases">
        <authorList>
            <person name="McCartney M.A."/>
            <person name="Auch B."/>
            <person name="Kono T."/>
            <person name="Mallez S."/>
            <person name="Becker A."/>
            <person name="Gohl D.M."/>
            <person name="Silverstein K.A.T."/>
            <person name="Koren S."/>
            <person name="Bechman K.B."/>
            <person name="Herman A."/>
            <person name="Abrahante J.E."/>
            <person name="Garbe J."/>
        </authorList>
    </citation>
    <scope>NUCLEOTIDE SEQUENCE</scope>
    <source>
        <strain evidence="1">Duluth1</strain>
        <tissue evidence="1">Whole animal</tissue>
    </source>
</reference>
<evidence type="ECO:0000313" key="1">
    <source>
        <dbReference type="EMBL" id="KAH3815636.1"/>
    </source>
</evidence>
<name>A0A9D4GHL4_DREPO</name>